<evidence type="ECO:0000256" key="1">
    <source>
        <dbReference type="SAM" id="Phobius"/>
    </source>
</evidence>
<keyword evidence="1" id="KW-0472">Membrane</keyword>
<accession>A0A382PK09</accession>
<organism evidence="2">
    <name type="scientific">marine metagenome</name>
    <dbReference type="NCBI Taxonomy" id="408172"/>
    <lineage>
        <taxon>unclassified sequences</taxon>
        <taxon>metagenomes</taxon>
        <taxon>ecological metagenomes</taxon>
    </lineage>
</organism>
<dbReference type="EMBL" id="UINC01107541">
    <property type="protein sequence ID" value="SVC72998.1"/>
    <property type="molecule type" value="Genomic_DNA"/>
</dbReference>
<name>A0A382PK09_9ZZZZ</name>
<proteinExistence type="predicted"/>
<keyword evidence="1" id="KW-0812">Transmembrane</keyword>
<feature type="transmembrane region" description="Helical" evidence="1">
    <location>
        <begin position="33"/>
        <end position="54"/>
    </location>
</feature>
<protein>
    <submittedName>
        <fullName evidence="2">Uncharacterized protein</fullName>
    </submittedName>
</protein>
<dbReference type="AlphaFoldDB" id="A0A382PK09"/>
<sequence length="59" mass="6560">MVSSVDFWRPVVGTIALQPLALAWAAYSEVPYLETLGIFTVLSTIYLIPVYAIYQAHAE</sequence>
<reference evidence="2" key="1">
    <citation type="submission" date="2018-05" db="EMBL/GenBank/DDBJ databases">
        <authorList>
            <person name="Lanie J.A."/>
            <person name="Ng W.-L."/>
            <person name="Kazmierczak K.M."/>
            <person name="Andrzejewski T.M."/>
            <person name="Davidsen T.M."/>
            <person name="Wayne K.J."/>
            <person name="Tettelin H."/>
            <person name="Glass J.I."/>
            <person name="Rusch D."/>
            <person name="Podicherti R."/>
            <person name="Tsui H.-C.T."/>
            <person name="Winkler M.E."/>
        </authorList>
    </citation>
    <scope>NUCLEOTIDE SEQUENCE</scope>
</reference>
<evidence type="ECO:0000313" key="2">
    <source>
        <dbReference type="EMBL" id="SVC72998.1"/>
    </source>
</evidence>
<feature type="transmembrane region" description="Helical" evidence="1">
    <location>
        <begin position="7"/>
        <end position="27"/>
    </location>
</feature>
<keyword evidence="1" id="KW-1133">Transmembrane helix</keyword>
<gene>
    <name evidence="2" type="ORF">METZ01_LOCUS325852</name>
</gene>